<organism evidence="2">
    <name type="scientific">viral metagenome</name>
    <dbReference type="NCBI Taxonomy" id="1070528"/>
    <lineage>
        <taxon>unclassified sequences</taxon>
        <taxon>metagenomes</taxon>
        <taxon>organismal metagenomes</taxon>
    </lineage>
</organism>
<reference evidence="2" key="1">
    <citation type="submission" date="2017-04" db="EMBL/GenBank/DDBJ databases">
        <title>Unveiling RNA virosphere associated with marine microorganisms.</title>
        <authorList>
            <person name="Urayama S."/>
            <person name="Takaki Y."/>
            <person name="Nishi S."/>
            <person name="Yoshida Y."/>
            <person name="Deguchi S."/>
            <person name="Takai K."/>
            <person name="Nunoura T."/>
        </authorList>
    </citation>
    <scope>NUCLEOTIDE SEQUENCE</scope>
</reference>
<evidence type="ECO:0000256" key="1">
    <source>
        <dbReference type="SAM" id="MobiDB-lite"/>
    </source>
</evidence>
<proteinExistence type="predicted"/>
<accession>A0A2V0RCV1</accession>
<dbReference type="EMBL" id="BDQE01000191">
    <property type="protein sequence ID" value="GBH22937.1"/>
    <property type="molecule type" value="Genomic_RNA"/>
</dbReference>
<dbReference type="AlphaFoldDB" id="A0A2V0RCV1"/>
<feature type="region of interest" description="Disordered" evidence="1">
    <location>
        <begin position="449"/>
        <end position="475"/>
    </location>
</feature>
<sequence>MNRNIIDSTNNGEANFDANIGLGSEAHPWTDSPGRDSDVTVCMPGGRIAARALSRQSSSDSIPLEEGMLGNGTFGFMWNSNSIMRSEPMMARSLGSLNGVGGRFQESSDYGLNDLPATYSMSLELYCIANVSSVVGEYLTKVMRDVHKNITPVQSMDESLREFRGFVNRLTENAVEFNSSIAKFTHAGNTMGVCKRAYALDAGFGSVSNDERAPGWGKRSATTFWLPCGGNLRRLVTMMPSSQSPDDADDRILWITVHSVLNELECLIIRLAEHMSKHEGTKRRGAYAMKWGGTTNGQEWICGVMYRRFADVAALRSFVLAFRGYWESVQDTAISLDSGRPYFGGSISELEEPWIVKWTSNATHALQMIHSDRVVDPSGHLQSVTDYHESAIVFVRSINMMRAGETSVTFIGREGVPIDSHTFPPLSYWDALHVLAWFTRVNRTVECTTHGDEGEDEPPALENYDSDSSHGSVSD</sequence>
<protein>
    <submittedName>
        <fullName evidence="2">Uncharacterized protein</fullName>
    </submittedName>
</protein>
<name>A0A2V0RCV1_9ZZZZ</name>
<evidence type="ECO:0000313" key="2">
    <source>
        <dbReference type="EMBL" id="GBH22937.1"/>
    </source>
</evidence>
<comment type="caution">
    <text evidence="2">The sequence shown here is derived from an EMBL/GenBank/DDBJ whole genome shotgun (WGS) entry which is preliminary data.</text>
</comment>